<evidence type="ECO:0000259" key="2">
    <source>
        <dbReference type="Pfam" id="PF01636"/>
    </source>
</evidence>
<name>A0A383RC06_PAEAL</name>
<gene>
    <name evidence="3" type="ORF">PBLR_12251</name>
</gene>
<sequence>MTDEQLHHILYSFRFQKPEITFLRHNENRTYKVSDADGSTYVLRVHQPFKESMTGLQHTYEGLLGELLMLESLAKESSLLLQSPLRNQDGELITVIEHEGQRLNCSVLTWLEGRDLQKEDVQKPELVKLLGSQVAELHEFYRQYPQFRVKNRPEQGIAYNVGLIRTIHTGLDLGLFASSDVAIIEKCIHLINDKLEQIGTDTDRWGLIHGDLGFGNMIISPEGQLSFIDFGFFGPGYDWTDIAMGAMMVPSAHRNIFLEGYYGTANLDADELVLIEGMMLISIIGYYAFQMGNESVHNWMREKMPKLCADHCVPFLAGERIFYQV</sequence>
<dbReference type="PANTHER" id="PTHR21064">
    <property type="entry name" value="AMINOGLYCOSIDE PHOSPHOTRANSFERASE DOMAIN-CONTAINING PROTEIN-RELATED"/>
    <property type="match status" value="1"/>
</dbReference>
<organism evidence="3 4">
    <name type="scientific">Paenibacillus alvei</name>
    <name type="common">Bacillus alvei</name>
    <dbReference type="NCBI Taxonomy" id="44250"/>
    <lineage>
        <taxon>Bacteria</taxon>
        <taxon>Bacillati</taxon>
        <taxon>Bacillota</taxon>
        <taxon>Bacilli</taxon>
        <taxon>Bacillales</taxon>
        <taxon>Paenibacillaceae</taxon>
        <taxon>Paenibacillus</taxon>
    </lineage>
</organism>
<dbReference type="InterPro" id="IPR011009">
    <property type="entry name" value="Kinase-like_dom_sf"/>
</dbReference>
<dbReference type="Gene3D" id="1.20.1270.170">
    <property type="match status" value="1"/>
</dbReference>
<keyword evidence="3" id="KW-0808">Transferase</keyword>
<dbReference type="InterPro" id="IPR050249">
    <property type="entry name" value="Pseudomonas-type_ThrB"/>
</dbReference>
<proteinExistence type="inferred from homology"/>
<evidence type="ECO:0000313" key="4">
    <source>
        <dbReference type="Proteomes" id="UP000304148"/>
    </source>
</evidence>
<dbReference type="InterPro" id="IPR002575">
    <property type="entry name" value="Aminoglycoside_PTrfase"/>
</dbReference>
<dbReference type="Pfam" id="PF01636">
    <property type="entry name" value="APH"/>
    <property type="match status" value="1"/>
</dbReference>
<dbReference type="GO" id="GO:0009088">
    <property type="term" value="P:threonine biosynthetic process"/>
    <property type="evidence" value="ECO:0007669"/>
    <property type="project" value="TreeGrafter"/>
</dbReference>
<dbReference type="EMBL" id="LS992241">
    <property type="protein sequence ID" value="SYX83829.1"/>
    <property type="molecule type" value="Genomic_DNA"/>
</dbReference>
<dbReference type="Proteomes" id="UP000304148">
    <property type="component" value="Chromosome"/>
</dbReference>
<dbReference type="SUPFAM" id="SSF56112">
    <property type="entry name" value="Protein kinase-like (PK-like)"/>
    <property type="match status" value="1"/>
</dbReference>
<protein>
    <submittedName>
        <fullName evidence="3">Aminoglycoside phosphotransferase</fullName>
    </submittedName>
</protein>
<dbReference type="GO" id="GO:0004413">
    <property type="term" value="F:homoserine kinase activity"/>
    <property type="evidence" value="ECO:0007669"/>
    <property type="project" value="TreeGrafter"/>
</dbReference>
<evidence type="ECO:0000313" key="3">
    <source>
        <dbReference type="EMBL" id="SYX83829.1"/>
    </source>
</evidence>
<reference evidence="4" key="1">
    <citation type="submission" date="2018-08" db="EMBL/GenBank/DDBJ databases">
        <authorList>
            <person name="Chevrot R."/>
        </authorList>
    </citation>
    <scope>NUCLEOTIDE SEQUENCE [LARGE SCALE GENOMIC DNA]</scope>
</reference>
<feature type="domain" description="Aminoglycoside phosphotransferase" evidence="2">
    <location>
        <begin position="21"/>
        <end position="261"/>
    </location>
</feature>
<dbReference type="AlphaFoldDB" id="A0A383RC06"/>
<evidence type="ECO:0000256" key="1">
    <source>
        <dbReference type="ARBA" id="ARBA00038240"/>
    </source>
</evidence>
<dbReference type="Gene3D" id="3.30.200.70">
    <property type="match status" value="1"/>
</dbReference>
<accession>A0A383RC06</accession>
<dbReference type="PANTHER" id="PTHR21064:SF6">
    <property type="entry name" value="AMINOGLYCOSIDE PHOSPHOTRANSFERASE DOMAIN-CONTAINING PROTEIN"/>
    <property type="match status" value="1"/>
</dbReference>
<dbReference type="Gene3D" id="1.10.510.10">
    <property type="entry name" value="Transferase(Phosphotransferase) domain 1"/>
    <property type="match status" value="1"/>
</dbReference>
<comment type="similarity">
    <text evidence="1">Belongs to the pseudomonas-type ThrB family.</text>
</comment>
<dbReference type="RefSeq" id="WP_138185835.1">
    <property type="nucleotide sequence ID" value="NZ_LS992241.1"/>
</dbReference>